<evidence type="ECO:0000313" key="5">
    <source>
        <dbReference type="Proteomes" id="UP000315017"/>
    </source>
</evidence>
<keyword evidence="3" id="KW-0732">Signal</keyword>
<sequence length="361" mass="39891" precursor="true">MMSLRLIGVLLLFDCGLAAAQKANYQPAKTAEEALARIESLGGCVRYLSRGSDLLEVDFQFAGDRVRDEHLQDLLVLPHVAVLRLKQTAITDIGLIHVAKLPKLLRLQLDETAITDAGLTHLKPLEDLESLQLYRTKVTDSGLKHLAELPKLKLLLVGDTVVTARAVHELTQSKPQLTVIPNRAVDLVRAEIIERTSISLLEDARTALAIVQFDLDELAPHQEYLKQFEEVTRKQAESTKAAAEDLKRKRDEANKLASDAERTAQEALKQSSVKPDDANLGKQAEAKQQAATTAKTTADQAQSAYADAQQIAEEAKVEADTIRQLHDRARNAKKKLEIAQRIVAGSQQRVMDAQRLIDNSK</sequence>
<dbReference type="Proteomes" id="UP000315017">
    <property type="component" value="Chromosome"/>
</dbReference>
<keyword evidence="1" id="KW-0175">Coiled coil</keyword>
<dbReference type="InterPro" id="IPR032675">
    <property type="entry name" value="LRR_dom_sf"/>
</dbReference>
<name>A0A517Y9Z3_9BACT</name>
<proteinExistence type="predicted"/>
<reference evidence="4 5" key="1">
    <citation type="submission" date="2019-02" db="EMBL/GenBank/DDBJ databases">
        <title>Deep-cultivation of Planctomycetes and their phenomic and genomic characterization uncovers novel biology.</title>
        <authorList>
            <person name="Wiegand S."/>
            <person name="Jogler M."/>
            <person name="Boedeker C."/>
            <person name="Pinto D."/>
            <person name="Vollmers J."/>
            <person name="Rivas-Marin E."/>
            <person name="Kohn T."/>
            <person name="Peeters S.H."/>
            <person name="Heuer A."/>
            <person name="Rast P."/>
            <person name="Oberbeckmann S."/>
            <person name="Bunk B."/>
            <person name="Jeske O."/>
            <person name="Meyerdierks A."/>
            <person name="Storesund J.E."/>
            <person name="Kallscheuer N."/>
            <person name="Luecker S."/>
            <person name="Lage O.M."/>
            <person name="Pohl T."/>
            <person name="Merkel B.J."/>
            <person name="Hornburger P."/>
            <person name="Mueller R.-W."/>
            <person name="Bruemmer F."/>
            <person name="Labrenz M."/>
            <person name="Spormann A.M."/>
            <person name="Op den Camp H."/>
            <person name="Overmann J."/>
            <person name="Amann R."/>
            <person name="Jetten M.S.M."/>
            <person name="Mascher T."/>
            <person name="Medema M.H."/>
            <person name="Devos D.P."/>
            <person name="Kaster A.-K."/>
            <person name="Ovreas L."/>
            <person name="Rohde M."/>
            <person name="Galperin M.Y."/>
            <person name="Jogler C."/>
        </authorList>
    </citation>
    <scope>NUCLEOTIDE SEQUENCE [LARGE SCALE GENOMIC DNA]</scope>
    <source>
        <strain evidence="4 5">ETA_A8</strain>
    </source>
</reference>
<dbReference type="OrthoDB" id="232968at2"/>
<evidence type="ECO:0000256" key="3">
    <source>
        <dbReference type="SAM" id="SignalP"/>
    </source>
</evidence>
<feature type="compositionally biased region" description="Basic and acidic residues" evidence="2">
    <location>
        <begin position="254"/>
        <end position="264"/>
    </location>
</feature>
<dbReference type="EMBL" id="CP036274">
    <property type="protein sequence ID" value="QDU27050.1"/>
    <property type="molecule type" value="Genomic_DNA"/>
</dbReference>
<feature type="region of interest" description="Disordered" evidence="2">
    <location>
        <begin position="254"/>
        <end position="295"/>
    </location>
</feature>
<protein>
    <submittedName>
        <fullName evidence="4">Leucine Rich repeats (2 copies)</fullName>
    </submittedName>
</protein>
<evidence type="ECO:0000256" key="1">
    <source>
        <dbReference type="SAM" id="Coils"/>
    </source>
</evidence>
<dbReference type="AlphaFoldDB" id="A0A517Y9Z3"/>
<keyword evidence="5" id="KW-1185">Reference proteome</keyword>
<evidence type="ECO:0000256" key="2">
    <source>
        <dbReference type="SAM" id="MobiDB-lite"/>
    </source>
</evidence>
<organism evidence="4 5">
    <name type="scientific">Anatilimnocola aggregata</name>
    <dbReference type="NCBI Taxonomy" id="2528021"/>
    <lineage>
        <taxon>Bacteria</taxon>
        <taxon>Pseudomonadati</taxon>
        <taxon>Planctomycetota</taxon>
        <taxon>Planctomycetia</taxon>
        <taxon>Pirellulales</taxon>
        <taxon>Pirellulaceae</taxon>
        <taxon>Anatilimnocola</taxon>
    </lineage>
</organism>
<evidence type="ECO:0000313" key="4">
    <source>
        <dbReference type="EMBL" id="QDU27050.1"/>
    </source>
</evidence>
<dbReference type="RefSeq" id="WP_145087924.1">
    <property type="nucleotide sequence ID" value="NZ_CP036274.1"/>
</dbReference>
<feature type="coiled-coil region" evidence="1">
    <location>
        <begin position="298"/>
        <end position="349"/>
    </location>
</feature>
<dbReference type="SUPFAM" id="SSF52047">
    <property type="entry name" value="RNI-like"/>
    <property type="match status" value="1"/>
</dbReference>
<dbReference type="Gene3D" id="3.80.10.10">
    <property type="entry name" value="Ribonuclease Inhibitor"/>
    <property type="match status" value="1"/>
</dbReference>
<accession>A0A517Y9Z3</accession>
<dbReference type="KEGG" id="aagg:ETAA8_21340"/>
<feature type="chain" id="PRO_5021859235" evidence="3">
    <location>
        <begin position="21"/>
        <end position="361"/>
    </location>
</feature>
<feature type="signal peptide" evidence="3">
    <location>
        <begin position="1"/>
        <end position="20"/>
    </location>
</feature>
<feature type="compositionally biased region" description="Low complexity" evidence="2">
    <location>
        <begin position="282"/>
        <end position="295"/>
    </location>
</feature>
<gene>
    <name evidence="4" type="ORF">ETAA8_21340</name>
</gene>